<dbReference type="AlphaFoldDB" id="A0A392SCI3"/>
<name>A0A392SCI3_9FABA</name>
<keyword evidence="2" id="KW-1185">Reference proteome</keyword>
<comment type="caution">
    <text evidence="1">The sequence shown here is derived from an EMBL/GenBank/DDBJ whole genome shotgun (WGS) entry which is preliminary data.</text>
</comment>
<dbReference type="Proteomes" id="UP000265520">
    <property type="component" value="Unassembled WGS sequence"/>
</dbReference>
<evidence type="ECO:0000313" key="2">
    <source>
        <dbReference type="Proteomes" id="UP000265520"/>
    </source>
</evidence>
<reference evidence="1 2" key="1">
    <citation type="journal article" date="2018" name="Front. Plant Sci.">
        <title>Red Clover (Trifolium pratense) and Zigzag Clover (T. medium) - A Picture of Genomic Similarities and Differences.</title>
        <authorList>
            <person name="Dluhosova J."/>
            <person name="Istvanek J."/>
            <person name="Nedelnik J."/>
            <person name="Repkova J."/>
        </authorList>
    </citation>
    <scope>NUCLEOTIDE SEQUENCE [LARGE SCALE GENOMIC DNA]</scope>
    <source>
        <strain evidence="2">cv. 10/8</strain>
        <tissue evidence="1">Leaf</tissue>
    </source>
</reference>
<feature type="non-terminal residue" evidence="1">
    <location>
        <position position="1"/>
    </location>
</feature>
<accession>A0A392SCI3</accession>
<dbReference type="EMBL" id="LXQA010346802">
    <property type="protein sequence ID" value="MCI45650.1"/>
    <property type="molecule type" value="Genomic_DNA"/>
</dbReference>
<organism evidence="1 2">
    <name type="scientific">Trifolium medium</name>
    <dbReference type="NCBI Taxonomy" id="97028"/>
    <lineage>
        <taxon>Eukaryota</taxon>
        <taxon>Viridiplantae</taxon>
        <taxon>Streptophyta</taxon>
        <taxon>Embryophyta</taxon>
        <taxon>Tracheophyta</taxon>
        <taxon>Spermatophyta</taxon>
        <taxon>Magnoliopsida</taxon>
        <taxon>eudicotyledons</taxon>
        <taxon>Gunneridae</taxon>
        <taxon>Pentapetalae</taxon>
        <taxon>rosids</taxon>
        <taxon>fabids</taxon>
        <taxon>Fabales</taxon>
        <taxon>Fabaceae</taxon>
        <taxon>Papilionoideae</taxon>
        <taxon>50 kb inversion clade</taxon>
        <taxon>NPAAA clade</taxon>
        <taxon>Hologalegina</taxon>
        <taxon>IRL clade</taxon>
        <taxon>Trifolieae</taxon>
        <taxon>Trifolium</taxon>
    </lineage>
</organism>
<sequence>ITFDSRSELVSSGISMGRVVVFSSGLEAE</sequence>
<proteinExistence type="predicted"/>
<evidence type="ECO:0000313" key="1">
    <source>
        <dbReference type="EMBL" id="MCI45650.1"/>
    </source>
</evidence>
<protein>
    <submittedName>
        <fullName evidence="1">Uncharacterized protein</fullName>
    </submittedName>
</protein>